<dbReference type="PANTHER" id="PTHR43544:SF32">
    <property type="entry name" value="CHAIN DEHYDROGENASE, PUTATIVE (AFU_ORTHOLOGUE AFUA_5G01530)-RELATED"/>
    <property type="match status" value="1"/>
</dbReference>
<dbReference type="InterPro" id="IPR036291">
    <property type="entry name" value="NAD(P)-bd_dom_sf"/>
</dbReference>
<proteinExistence type="inferred from homology"/>
<dbReference type="GO" id="GO:0005737">
    <property type="term" value="C:cytoplasm"/>
    <property type="evidence" value="ECO:0007669"/>
    <property type="project" value="TreeGrafter"/>
</dbReference>
<gene>
    <name evidence="2" type="ORF">LTR09_007578</name>
</gene>
<evidence type="ECO:0000313" key="2">
    <source>
        <dbReference type="EMBL" id="KAK3051182.1"/>
    </source>
</evidence>
<dbReference type="EMBL" id="JAWDJX010000027">
    <property type="protein sequence ID" value="KAK3051182.1"/>
    <property type="molecule type" value="Genomic_DNA"/>
</dbReference>
<dbReference type="Pfam" id="PF00106">
    <property type="entry name" value="adh_short"/>
    <property type="match status" value="1"/>
</dbReference>
<reference evidence="2" key="1">
    <citation type="submission" date="2023-04" db="EMBL/GenBank/DDBJ databases">
        <title>Black Yeasts Isolated from many extreme environments.</title>
        <authorList>
            <person name="Coleine C."/>
            <person name="Stajich J.E."/>
            <person name="Selbmann L."/>
        </authorList>
    </citation>
    <scope>NUCLEOTIDE SEQUENCE</scope>
    <source>
        <strain evidence="2">CCFEE 5312</strain>
    </source>
</reference>
<keyword evidence="3" id="KW-1185">Reference proteome</keyword>
<comment type="similarity">
    <text evidence="1">Belongs to the short-chain dehydrogenases/reductases (SDR) family.</text>
</comment>
<dbReference type="InterPro" id="IPR051468">
    <property type="entry name" value="Fungal_SecMetab_SDRs"/>
</dbReference>
<dbReference type="InterPro" id="IPR002347">
    <property type="entry name" value="SDR_fam"/>
</dbReference>
<sequence>MSSNSLITLITGGNSGIGKCLAGLLVEDANRHVIITSRSVDKGNAAVKEIEALSHPGKIEMMQLDLTRPESITKLAKDVERKYGRLDALVNNAAIGDFPEGISLSDRMQESYRTNVTGPLLMLEAFWPLLMKSQTTPRVINHSSGAGSLTVVNNMQDWPHGEVPIPYFCSKAGLNMVSASWILAHKKDDYKLFTYCPGFTESNLGPHNNQASGAQPVEKGARPMVAILNGDKDAEHGKFLNHQGGQHPW</sequence>
<protein>
    <recommendedName>
        <fullName evidence="4">NAD(P)-binding protein</fullName>
    </recommendedName>
</protein>
<comment type="caution">
    <text evidence="2">The sequence shown here is derived from an EMBL/GenBank/DDBJ whole genome shotgun (WGS) entry which is preliminary data.</text>
</comment>
<organism evidence="2 3">
    <name type="scientific">Extremus antarcticus</name>
    <dbReference type="NCBI Taxonomy" id="702011"/>
    <lineage>
        <taxon>Eukaryota</taxon>
        <taxon>Fungi</taxon>
        <taxon>Dikarya</taxon>
        <taxon>Ascomycota</taxon>
        <taxon>Pezizomycotina</taxon>
        <taxon>Dothideomycetes</taxon>
        <taxon>Dothideomycetidae</taxon>
        <taxon>Mycosphaerellales</taxon>
        <taxon>Extremaceae</taxon>
        <taxon>Extremus</taxon>
    </lineage>
</organism>
<accession>A0AAJ0DC79</accession>
<evidence type="ECO:0008006" key="4">
    <source>
        <dbReference type="Google" id="ProtNLM"/>
    </source>
</evidence>
<dbReference type="GO" id="GO:0016491">
    <property type="term" value="F:oxidoreductase activity"/>
    <property type="evidence" value="ECO:0007669"/>
    <property type="project" value="TreeGrafter"/>
</dbReference>
<dbReference type="Proteomes" id="UP001271007">
    <property type="component" value="Unassembled WGS sequence"/>
</dbReference>
<dbReference type="PANTHER" id="PTHR43544">
    <property type="entry name" value="SHORT-CHAIN DEHYDROGENASE/REDUCTASE"/>
    <property type="match status" value="1"/>
</dbReference>
<dbReference type="GO" id="GO:0019748">
    <property type="term" value="P:secondary metabolic process"/>
    <property type="evidence" value="ECO:0007669"/>
    <property type="project" value="TreeGrafter"/>
</dbReference>
<name>A0AAJ0DC79_9PEZI</name>
<dbReference type="AlphaFoldDB" id="A0AAJ0DC79"/>
<dbReference type="PRINTS" id="PR00081">
    <property type="entry name" value="GDHRDH"/>
</dbReference>
<dbReference type="Gene3D" id="3.40.50.720">
    <property type="entry name" value="NAD(P)-binding Rossmann-like Domain"/>
    <property type="match status" value="1"/>
</dbReference>
<dbReference type="SUPFAM" id="SSF51735">
    <property type="entry name" value="NAD(P)-binding Rossmann-fold domains"/>
    <property type="match status" value="1"/>
</dbReference>
<evidence type="ECO:0000313" key="3">
    <source>
        <dbReference type="Proteomes" id="UP001271007"/>
    </source>
</evidence>
<evidence type="ECO:0000256" key="1">
    <source>
        <dbReference type="ARBA" id="ARBA00006484"/>
    </source>
</evidence>